<evidence type="ECO:0000313" key="3">
    <source>
        <dbReference type="Proteomes" id="UP001602013"/>
    </source>
</evidence>
<evidence type="ECO:0000313" key="2">
    <source>
        <dbReference type="EMBL" id="MFF3664040.1"/>
    </source>
</evidence>
<protein>
    <submittedName>
        <fullName evidence="2">Uncharacterized protein</fullName>
    </submittedName>
</protein>
<keyword evidence="1" id="KW-0812">Transmembrane</keyword>
<gene>
    <name evidence="2" type="ORF">ACFYXI_00500</name>
</gene>
<proteinExistence type="predicted"/>
<dbReference type="Proteomes" id="UP001602013">
    <property type="component" value="Unassembled WGS sequence"/>
</dbReference>
<accession>A0ABW6SGD2</accession>
<dbReference type="EMBL" id="JBIASD010000001">
    <property type="protein sequence ID" value="MFF3664040.1"/>
    <property type="molecule type" value="Genomic_DNA"/>
</dbReference>
<sequence length="189" mass="20108">METPSGTPRDVWWWLWVVAPPIPAAVLTLLDATFPGGSLLRLLTVAAWVFAFFAWVVVLALSGIQTRVALLVTPVVAATTWGLAATEIPFRGAFALSEAALTSFVKSLPIEPEEKPSDTEGSASFRLVGLYIVGGWSRRAGAAHIGVVGGGGVLEQCGLTYLTGDRIEDYDYSSVRPLHGGWYAVCSAD</sequence>
<comment type="caution">
    <text evidence="2">The sequence shown here is derived from an EMBL/GenBank/DDBJ whole genome shotgun (WGS) entry which is preliminary data.</text>
</comment>
<feature type="transmembrane region" description="Helical" evidence="1">
    <location>
        <begin position="12"/>
        <end position="30"/>
    </location>
</feature>
<feature type="transmembrane region" description="Helical" evidence="1">
    <location>
        <begin position="68"/>
        <end position="86"/>
    </location>
</feature>
<keyword evidence="1" id="KW-1133">Transmembrane helix</keyword>
<organism evidence="2 3">
    <name type="scientific">Microtetraspora malaysiensis</name>
    <dbReference type="NCBI Taxonomy" id="161358"/>
    <lineage>
        <taxon>Bacteria</taxon>
        <taxon>Bacillati</taxon>
        <taxon>Actinomycetota</taxon>
        <taxon>Actinomycetes</taxon>
        <taxon>Streptosporangiales</taxon>
        <taxon>Streptosporangiaceae</taxon>
        <taxon>Microtetraspora</taxon>
    </lineage>
</organism>
<keyword evidence="1" id="KW-0472">Membrane</keyword>
<reference evidence="2 3" key="1">
    <citation type="submission" date="2024-10" db="EMBL/GenBank/DDBJ databases">
        <title>The Natural Products Discovery Center: Release of the First 8490 Sequenced Strains for Exploring Actinobacteria Biosynthetic Diversity.</title>
        <authorList>
            <person name="Kalkreuter E."/>
            <person name="Kautsar S.A."/>
            <person name="Yang D."/>
            <person name="Bader C.D."/>
            <person name="Teijaro C.N."/>
            <person name="Fluegel L."/>
            <person name="Davis C.M."/>
            <person name="Simpson J.R."/>
            <person name="Lauterbach L."/>
            <person name="Steele A.D."/>
            <person name="Gui C."/>
            <person name="Meng S."/>
            <person name="Li G."/>
            <person name="Viehrig K."/>
            <person name="Ye F."/>
            <person name="Su P."/>
            <person name="Kiefer A.F."/>
            <person name="Nichols A."/>
            <person name="Cepeda A.J."/>
            <person name="Yan W."/>
            <person name="Fan B."/>
            <person name="Jiang Y."/>
            <person name="Adhikari A."/>
            <person name="Zheng C.-J."/>
            <person name="Schuster L."/>
            <person name="Cowan T.M."/>
            <person name="Smanski M.J."/>
            <person name="Chevrette M.G."/>
            <person name="De Carvalho L.P.S."/>
            <person name="Shen B."/>
        </authorList>
    </citation>
    <scope>NUCLEOTIDE SEQUENCE [LARGE SCALE GENOMIC DNA]</scope>
    <source>
        <strain evidence="2 3">NPDC002173</strain>
    </source>
</reference>
<evidence type="ECO:0000256" key="1">
    <source>
        <dbReference type="SAM" id="Phobius"/>
    </source>
</evidence>
<feature type="transmembrane region" description="Helical" evidence="1">
    <location>
        <begin position="42"/>
        <end position="62"/>
    </location>
</feature>
<name>A0ABW6SGD2_9ACTN</name>
<dbReference type="RefSeq" id="WP_387408009.1">
    <property type="nucleotide sequence ID" value="NZ_JBIASD010000001.1"/>
</dbReference>
<keyword evidence="3" id="KW-1185">Reference proteome</keyword>